<dbReference type="EMBL" id="CP018906">
    <property type="protein sequence ID" value="AQW20800.1"/>
    <property type="molecule type" value="Genomic_DNA"/>
</dbReference>
<gene>
    <name evidence="2" type="ORF">PL11_002160</name>
</gene>
<feature type="transmembrane region" description="Helical" evidence="1">
    <location>
        <begin position="91"/>
        <end position="109"/>
    </location>
</feature>
<keyword evidence="1" id="KW-0472">Membrane</keyword>
<keyword evidence="3" id="KW-1185">Reference proteome</keyword>
<organism evidence="2 3">
    <name type="scientific">Lentilactobacillus curieae</name>
    <dbReference type="NCBI Taxonomy" id="1138822"/>
    <lineage>
        <taxon>Bacteria</taxon>
        <taxon>Bacillati</taxon>
        <taxon>Bacillota</taxon>
        <taxon>Bacilli</taxon>
        <taxon>Lactobacillales</taxon>
        <taxon>Lactobacillaceae</taxon>
        <taxon>Lentilactobacillus</taxon>
    </lineage>
</organism>
<dbReference type="Proteomes" id="UP000030361">
    <property type="component" value="Chromosome"/>
</dbReference>
<dbReference type="AlphaFoldDB" id="A0A1S6QGS1"/>
<name>A0A1S6QGS1_9LACO</name>
<keyword evidence="1" id="KW-0812">Transmembrane</keyword>
<dbReference type="KEGG" id="lcu:PL11_002160"/>
<reference evidence="2 3" key="1">
    <citation type="journal article" date="2015" name="Genome Announc.">
        <title>Genome Sequence of Lactobacillus curieae CCTCC M 2011381T, a Novel Producer of Gamma-aminobutyric Acid.</title>
        <authorList>
            <person name="Wang Y."/>
            <person name="Wang Y."/>
            <person name="Lang C."/>
            <person name="Wei D."/>
            <person name="Xu P."/>
            <person name="Xie J."/>
        </authorList>
    </citation>
    <scope>NUCLEOTIDE SEQUENCE [LARGE SCALE GENOMIC DNA]</scope>
    <source>
        <strain evidence="2 3">CCTCC M 2011381</strain>
    </source>
</reference>
<dbReference type="eggNOG" id="ENOG5032ZT4">
    <property type="taxonomic scope" value="Bacteria"/>
</dbReference>
<evidence type="ECO:0000313" key="3">
    <source>
        <dbReference type="Proteomes" id="UP000030361"/>
    </source>
</evidence>
<feature type="transmembrane region" description="Helical" evidence="1">
    <location>
        <begin position="60"/>
        <end position="79"/>
    </location>
</feature>
<accession>A0A1S6QGS1</accession>
<dbReference type="OrthoDB" id="5233at2"/>
<keyword evidence="1" id="KW-1133">Transmembrane helix</keyword>
<evidence type="ECO:0000313" key="2">
    <source>
        <dbReference type="EMBL" id="AQW20800.1"/>
    </source>
</evidence>
<proteinExistence type="predicted"/>
<evidence type="ECO:0000256" key="1">
    <source>
        <dbReference type="SAM" id="Phobius"/>
    </source>
</evidence>
<sequence length="138" mass="15857">MQNPFGNGNNDDDDKNLIPIPPNYATIVKPETGEIRIAKVGFSFTSFFFDVLPSIFRADWYNLLCMVLVQIIVSLGVVMWSPVPAVQLETVLNWAFGILWGFLYNMMYFKHKFNQGYVPADERSKELLIEAKYLNPNK</sequence>
<protein>
    <submittedName>
        <fullName evidence="2">Uncharacterized protein</fullName>
    </submittedName>
</protein>
<dbReference type="RefSeq" id="WP_035166020.1">
    <property type="nucleotide sequence ID" value="NZ_CP018906.1"/>
</dbReference>